<dbReference type="Gene3D" id="3.40.800.10">
    <property type="entry name" value="Ureohydrolase domain"/>
    <property type="match status" value="1"/>
</dbReference>
<dbReference type="PANTHER" id="PTHR11358">
    <property type="entry name" value="ARGINASE/AGMATINASE"/>
    <property type="match status" value="1"/>
</dbReference>
<evidence type="ECO:0000256" key="2">
    <source>
        <dbReference type="ARBA" id="ARBA00022723"/>
    </source>
</evidence>
<dbReference type="SUPFAM" id="SSF52768">
    <property type="entry name" value="Arginase/deacetylase"/>
    <property type="match status" value="1"/>
</dbReference>
<dbReference type="PANTHER" id="PTHR11358:SF26">
    <property type="entry name" value="GUANIDINO ACID HYDROLASE, MITOCHONDRIAL"/>
    <property type="match status" value="1"/>
</dbReference>
<comment type="similarity">
    <text evidence="1">Belongs to the arginase family. Agmatinase subfamily.</text>
</comment>
<dbReference type="EMBL" id="CP019454">
    <property type="protein sequence ID" value="AUW95242.1"/>
    <property type="molecule type" value="Genomic_DNA"/>
</dbReference>
<dbReference type="InterPro" id="IPR023696">
    <property type="entry name" value="Ureohydrolase_dom_sf"/>
</dbReference>
<dbReference type="NCBIfam" id="TIGR01230">
    <property type="entry name" value="agmatinase"/>
    <property type="match status" value="1"/>
</dbReference>
<dbReference type="PROSITE" id="PS51409">
    <property type="entry name" value="ARGINASE_2"/>
    <property type="match status" value="1"/>
</dbReference>
<keyword evidence="3" id="KW-0378">Hydrolase</keyword>
<keyword evidence="5" id="KW-1185">Reference proteome</keyword>
<evidence type="ECO:0000313" key="5">
    <source>
        <dbReference type="Proteomes" id="UP000325292"/>
    </source>
</evidence>
<sequence length="318" mass="34498">MANYDPVAEHLMPRFSGPTTFMKLPSLEQVNDPDIVVVGAPFDGGTTFRPGARMGPSAIREASSALYPYHRGHRQFLTHEAVVADGGDLIVVPGNIVVTLVRMTEQLDKLGEAAVLLLGGDHSVSLAALRSLSKRVGSLALIHFDAHHDLWHDSWGEKYSHATVFRRAIEEGLIDPAFSLQVGLRGGLDQAEQDHFGEDLHIQQITTDDWYAHSASWLAEQIHRRVGTHVAYLSVDIDVVDPAYACGTGTPEAGGPSSYMVLQALRLISAPLAGADVVELSPDLDVTRTSSLFAATTAYEVLFLLARARGRNKTKETV</sequence>
<gene>
    <name evidence="4" type="ORF">BXT84_15825</name>
</gene>
<organism evidence="4 5">
    <name type="scientific">Sulfobacillus thermotolerans</name>
    <dbReference type="NCBI Taxonomy" id="338644"/>
    <lineage>
        <taxon>Bacteria</taxon>
        <taxon>Bacillati</taxon>
        <taxon>Bacillota</taxon>
        <taxon>Clostridia</taxon>
        <taxon>Eubacteriales</taxon>
        <taxon>Clostridiales Family XVII. Incertae Sedis</taxon>
        <taxon>Sulfobacillus</taxon>
    </lineage>
</organism>
<proteinExistence type="inferred from homology"/>
<dbReference type="Proteomes" id="UP000325292">
    <property type="component" value="Chromosome"/>
</dbReference>
<dbReference type="InterPro" id="IPR006035">
    <property type="entry name" value="Ureohydrolase"/>
</dbReference>
<accession>A0ABN5H3G7</accession>
<dbReference type="InterPro" id="IPR005925">
    <property type="entry name" value="Agmatinase-rel"/>
</dbReference>
<keyword evidence="2" id="KW-0479">Metal-binding</keyword>
<evidence type="ECO:0000256" key="1">
    <source>
        <dbReference type="ARBA" id="ARBA00009227"/>
    </source>
</evidence>
<dbReference type="PRINTS" id="PR00116">
    <property type="entry name" value="ARGINASE"/>
</dbReference>
<reference evidence="4 5" key="1">
    <citation type="journal article" date="2019" name="Sci. Rep.">
        <title>Sulfobacillus thermotolerans: new insights into resistance and metabolic capacities of acidophilic chemolithotrophs.</title>
        <authorList>
            <person name="Panyushkina A.E."/>
            <person name="Babenko V.V."/>
            <person name="Nikitina A.S."/>
            <person name="Selezneva O.V."/>
            <person name="Tsaplina I.A."/>
            <person name="Letarova M.A."/>
            <person name="Kostryukova E.S."/>
            <person name="Letarov A.V."/>
        </authorList>
    </citation>
    <scope>NUCLEOTIDE SEQUENCE [LARGE SCALE GENOMIC DNA]</scope>
    <source>
        <strain evidence="4 5">Kr1</strain>
    </source>
</reference>
<dbReference type="Pfam" id="PF00491">
    <property type="entry name" value="Arginase"/>
    <property type="match status" value="1"/>
</dbReference>
<dbReference type="PIRSF" id="PIRSF036979">
    <property type="entry name" value="Arginase"/>
    <property type="match status" value="1"/>
</dbReference>
<evidence type="ECO:0000256" key="3">
    <source>
        <dbReference type="ARBA" id="ARBA00022801"/>
    </source>
</evidence>
<evidence type="ECO:0000313" key="4">
    <source>
        <dbReference type="EMBL" id="AUW95242.1"/>
    </source>
</evidence>
<protein>
    <submittedName>
        <fullName evidence="4">Agmatinase</fullName>
    </submittedName>
</protein>
<name>A0ABN5H3G7_9FIRM</name>